<organism evidence="10 11">
    <name type="scientific">Tachysurus vachellii</name>
    <name type="common">Darkbarbel catfish</name>
    <name type="synonym">Pelteobagrus vachellii</name>
    <dbReference type="NCBI Taxonomy" id="175792"/>
    <lineage>
        <taxon>Eukaryota</taxon>
        <taxon>Metazoa</taxon>
        <taxon>Chordata</taxon>
        <taxon>Craniata</taxon>
        <taxon>Vertebrata</taxon>
        <taxon>Euteleostomi</taxon>
        <taxon>Actinopterygii</taxon>
        <taxon>Neopterygii</taxon>
        <taxon>Teleostei</taxon>
        <taxon>Ostariophysi</taxon>
        <taxon>Siluriformes</taxon>
        <taxon>Bagridae</taxon>
        <taxon>Tachysurus</taxon>
    </lineage>
</organism>
<dbReference type="InterPro" id="IPR001849">
    <property type="entry name" value="PH_domain"/>
</dbReference>
<feature type="coiled-coil region" evidence="7">
    <location>
        <begin position="1211"/>
        <end position="1245"/>
    </location>
</feature>
<feature type="coiled-coil region" evidence="7">
    <location>
        <begin position="1862"/>
        <end position="1950"/>
    </location>
</feature>
<feature type="region of interest" description="Disordered" evidence="8">
    <location>
        <begin position="191"/>
        <end position="361"/>
    </location>
</feature>
<feature type="region of interest" description="Disordered" evidence="8">
    <location>
        <begin position="813"/>
        <end position="833"/>
    </location>
</feature>
<dbReference type="CDD" id="cd13275">
    <property type="entry name" value="PH_M-RIP"/>
    <property type="match status" value="1"/>
</dbReference>
<feature type="compositionally biased region" description="Low complexity" evidence="8">
    <location>
        <begin position="820"/>
        <end position="829"/>
    </location>
</feature>
<feature type="region of interest" description="Disordered" evidence="8">
    <location>
        <begin position="151"/>
        <end position="176"/>
    </location>
</feature>
<feature type="compositionally biased region" description="Basic and acidic residues" evidence="8">
    <location>
        <begin position="195"/>
        <end position="204"/>
    </location>
</feature>
<feature type="coiled-coil region" evidence="7">
    <location>
        <begin position="2253"/>
        <end position="2287"/>
    </location>
</feature>
<dbReference type="InterPro" id="IPR039597">
    <property type="entry name" value="M-RIP_PH"/>
</dbReference>
<dbReference type="GO" id="GO:0051015">
    <property type="term" value="F:actin filament binding"/>
    <property type="evidence" value="ECO:0007669"/>
    <property type="project" value="TreeGrafter"/>
</dbReference>
<feature type="coiled-coil region" evidence="7">
    <location>
        <begin position="929"/>
        <end position="1180"/>
    </location>
</feature>
<evidence type="ECO:0000256" key="4">
    <source>
        <dbReference type="ARBA" id="ARBA00023054"/>
    </source>
</evidence>
<evidence type="ECO:0000256" key="2">
    <source>
        <dbReference type="ARBA" id="ARBA00022490"/>
    </source>
</evidence>
<keyword evidence="2" id="KW-0963">Cytoplasm</keyword>
<dbReference type="Proteomes" id="UP001187315">
    <property type="component" value="Unassembled WGS sequence"/>
</dbReference>
<feature type="region of interest" description="Disordered" evidence="8">
    <location>
        <begin position="597"/>
        <end position="626"/>
    </location>
</feature>
<name>A0AA88SWK6_TACVA</name>
<feature type="region of interest" description="Disordered" evidence="8">
    <location>
        <begin position="640"/>
        <end position="716"/>
    </location>
</feature>
<comment type="subcellular location">
    <subcellularLocation>
        <location evidence="1">Cytoplasm</location>
        <location evidence="1">Cytoskeleton</location>
    </subcellularLocation>
</comment>
<dbReference type="FunFam" id="2.30.29.30:FF:000133">
    <property type="entry name" value="myosin phosphatase Rho-interacting protein isoform X1"/>
    <property type="match status" value="1"/>
</dbReference>
<keyword evidence="3" id="KW-0597">Phosphoprotein</keyword>
<dbReference type="CDD" id="cd01236">
    <property type="entry name" value="PH_RIP"/>
    <property type="match status" value="1"/>
</dbReference>
<proteinExistence type="predicted"/>
<feature type="compositionally biased region" description="Polar residues" evidence="8">
    <location>
        <begin position="599"/>
        <end position="626"/>
    </location>
</feature>
<feature type="region of interest" description="Disordered" evidence="8">
    <location>
        <begin position="373"/>
        <end position="465"/>
    </location>
</feature>
<evidence type="ECO:0000256" key="6">
    <source>
        <dbReference type="ARBA" id="ARBA00023212"/>
    </source>
</evidence>
<evidence type="ECO:0000256" key="1">
    <source>
        <dbReference type="ARBA" id="ARBA00004245"/>
    </source>
</evidence>
<feature type="coiled-coil region" evidence="7">
    <location>
        <begin position="841"/>
        <end position="903"/>
    </location>
</feature>
<evidence type="ECO:0000313" key="11">
    <source>
        <dbReference type="Proteomes" id="UP001187315"/>
    </source>
</evidence>
<comment type="caution">
    <text evidence="10">The sequence shown here is derived from an EMBL/GenBank/DDBJ whole genome shotgun (WGS) entry which is preliminary data.</text>
</comment>
<feature type="compositionally biased region" description="Polar residues" evidence="8">
    <location>
        <begin position="453"/>
        <end position="465"/>
    </location>
</feature>
<sequence length="2383" mass="272584">MAAKENPCRKFQANIFNKSKCQNCFKPRESHLLTDDDYTQANPIYGGWLLLAPEGTNFDNPLHRSRKWQRRFFLLYEHGLLRYALDEMASTLPQGTINLNVCVDVVDAEGTTGQKHSLCICTPDREHYIRAENREVINGWQEALIIFPRTNKQNQKKKRKVEPPTPQEPGPAKVTVTSSSVLCVNNSVVQSDGAEPVRDSERVIAGRKPRVESGYFSLEKPKPEQPQQEQISSSSSSPSSRLRYSTSEPALCPSLSLHNTHTSPDTHTTHSDFTDIPTVSQSVDDPHTHSLPTTNTVRSPSPHTSANTHTLASSLSSSQSSLDSGSSPERQSHVARVGGATPSEAGGINARPGRSGRSYAVLADVPRARRLSHREAFRSDRKRQELRARTRSPGREEVERLFGQQRKRTQVIERFETQQSTDTLEHMDTTELSTSSSQSTNQRTGRSERRLPTQKQDLSLDAGTSGTVTDFSGKMSVYRRAKSLDRRITESSMTPDLLNFKKGWMTKLYEDGLWKKHWFVLTEQSLRYYRDSIAEEAADLDGEIELSSCYDVTEFPVQRNYGFQIHSKEGVFTLSAMTSGIRRNWIQAIMKSVRPTITPDVTRSVPDQHTNTKTAPPTPNISRPSYVCGQSSCDVIVDSAEHRKPRPRDHRQEGRSKTFDWAEFQNERAEALDTSSSPSLSSVSSSASSPSSSVSEGKLLHREQETAPENKKGHVAVTSAVPSVNKNPDVQMEIEERWHQVETTPLREEKQVPITGRSASFTTGDKVPAELMPLLDTENQKELVRLQEQNTLLQGQLHDAEQNAREGYVLQCTSEPGQPSSDSTSSSTSHRVPWQRISKLNKELKTELEAQRRKHDLANQQVNSLRRSYSEAQDLIGHHEVEIEALQAKLVSAMAEIVASEQAVARMRSELKLEQSRCHEREEEWISNEKTLRAQLRDSEERLRDVEASLLEKTQALRLLERQQALQRDQHKEVQKLQEKLNEVTRCLIATEEAQALREEREKKEHRCLEEKHERERQGLSRRIAESEEKRLKAEEQLQEAQDQVETLLRCGAGDRVESEVREEMLRLQQVLNEQADVIENLRESVRRLEDERDHLTCRCQELVNQIAEADREVGKLQAQLKTEETDYYSLESSYERVSQEFARITSVLQEKEEEVRQTKERYEKLMRQKDQDMNEALVKMAALGSSLEDTEQRLKAKDELLSQIGPREVEQELQVKLVVAEDRISELEEHLNALRLGYANLRMERCGSQEDVLDALEKQADHDISFSTTSSLTLARSSSETEVSFAKRQRIRFSNIQCQKYHQSQRIERIHPDNTYLDFTQGEHQDLVTETSLNLTDDTIQDLSQDISLVTDNTFQYCSDTEKFLSIIHGLESRLQATEEKLRDITSKKQNEDGQLGNKGLMEVCCDDTPAEPDQYEPDVKFYSCLGDIVQDSINNEDYRKALAFVESCRVRVRGILNSQHEEGIAQAQVLTLAEIEKDLVNASLHIRQVAARYKESLTCQSDAKTQMDKSEVKVLARMLAFEGTVLEKMAFSLQDPKSELMQSLSEINKESQQVTMNHQDCLSVIYTDILMRKLKLQNILINELKHELHQANTFSTDNLQTPDNSVFAQNTIHNACINAELAYCLQNLKHSYQDKFAELQRDLVKVKEILQQRDIAMSEAAMPLNTNNVAQDVGDKMNTVTENTLSDINPPELAPYAQQIEREEAHTLAQEIIERHLAGIMCLCVTESVASLDTRQESLITELKGQAKVLYHLSEQLEKACEEDNSSVLCGLPGQIQAVLGPRDTSMYKTLSMHEALIQVQVAYVACRLRAEHERELSLCQETSHNMATLVQEHAQHVAAIHQRFQSSLEDERIHYFKTINSIQEENETLREEAAKQLKEMGRQQEQIVQMEEAFQREIQEMKRMHAEEFGRAKQDRATSEQALIERAENTQQKLEKLLQEVEGAELMHNEHICKLEHELRGKVQELENVHQEEIQKLHDRYSQTIRTLGERLETIADDTHRPSTAEALVEGHFEEGKGHEQEVSTDSMSLLRSRVQELELQMMNMRDELENKPPDGDMASLREKYQKDFDSLKETCERGFTAMEETHQKVIEDLQRQHQREINKLLEERERLLEEETNATIAAIEAMKNAHREELEKTQRAQLSGVNADIEQLRMQYEEDLQSIHRELEVLSEQYSQKCLENTHLAQALEAERQALQQCQRENQQLHTHNQELNNRLTVEISRMRSCYSGEKTPSPLTQGKDLYELEVLLRIKDSEIQYLKQEINSLKDELQSALRDKKYASDKYKDIYTELSIVRAKADCDISKLREKLAATEALGERDTPTHTPGYDIMKSKSNPDFLKKERSAVSRQIRGVRSKSLKEGLTVQERMKLFEAKDSRKI</sequence>
<evidence type="ECO:0000256" key="5">
    <source>
        <dbReference type="ARBA" id="ARBA00023203"/>
    </source>
</evidence>
<gene>
    <name evidence="10" type="ORF">Q7C36_006301</name>
</gene>
<feature type="compositionally biased region" description="Low complexity" evidence="8">
    <location>
        <begin position="225"/>
        <end position="248"/>
    </location>
</feature>
<keyword evidence="5" id="KW-0009">Actin-binding</keyword>
<dbReference type="PROSITE" id="PS50003">
    <property type="entry name" value="PH_DOMAIN"/>
    <property type="match status" value="2"/>
</dbReference>
<feature type="compositionally biased region" description="Polar residues" evidence="8">
    <location>
        <begin position="290"/>
        <end position="310"/>
    </location>
</feature>
<feature type="domain" description="PH" evidence="9">
    <location>
        <begin position="42"/>
        <end position="149"/>
    </location>
</feature>
<dbReference type="InterPro" id="IPR011993">
    <property type="entry name" value="PH-like_dom_sf"/>
</dbReference>
<dbReference type="PANTHER" id="PTHR17271:SF9">
    <property type="entry name" value="MYOSIN PHOSPHATASE RHO-INTERACTING PROTEIN"/>
    <property type="match status" value="1"/>
</dbReference>
<feature type="compositionally biased region" description="Basic and acidic residues" evidence="8">
    <location>
        <begin position="698"/>
        <end position="712"/>
    </location>
</feature>
<dbReference type="InterPro" id="IPR052223">
    <property type="entry name" value="Actin_Cytoskeleton_Reg"/>
</dbReference>
<feature type="coiled-coil region" evidence="7">
    <location>
        <begin position="1369"/>
        <end position="1396"/>
    </location>
</feature>
<evidence type="ECO:0000259" key="9">
    <source>
        <dbReference type="PROSITE" id="PS50003"/>
    </source>
</evidence>
<evidence type="ECO:0000256" key="8">
    <source>
        <dbReference type="SAM" id="MobiDB-lite"/>
    </source>
</evidence>
<keyword evidence="4 7" id="KW-0175">Coiled coil</keyword>
<feature type="compositionally biased region" description="Basic and acidic residues" evidence="8">
    <location>
        <begin position="650"/>
        <end position="671"/>
    </location>
</feature>
<feature type="compositionally biased region" description="Basic and acidic residues" evidence="8">
    <location>
        <begin position="373"/>
        <end position="400"/>
    </location>
</feature>
<evidence type="ECO:0000256" key="7">
    <source>
        <dbReference type="SAM" id="Coils"/>
    </source>
</evidence>
<dbReference type="PANTHER" id="PTHR17271">
    <property type="entry name" value="PLECKSTRIN HOMOLOGY PH DOMAIN-CONTAINING PROTEIN"/>
    <property type="match status" value="1"/>
</dbReference>
<dbReference type="SMART" id="SM00233">
    <property type="entry name" value="PH"/>
    <property type="match status" value="2"/>
</dbReference>
<dbReference type="EMBL" id="JAVHJS010000006">
    <property type="protein sequence ID" value="KAK2854432.1"/>
    <property type="molecule type" value="Genomic_DNA"/>
</dbReference>
<accession>A0AA88SWK6</accession>
<protein>
    <recommendedName>
        <fullName evidence="9">PH domain-containing protein</fullName>
    </recommendedName>
</protein>
<dbReference type="SUPFAM" id="SSF50729">
    <property type="entry name" value="PH domain-like"/>
    <property type="match status" value="2"/>
</dbReference>
<reference evidence="10" key="1">
    <citation type="submission" date="2023-08" db="EMBL/GenBank/DDBJ databases">
        <title>Pelteobagrus vachellii genome.</title>
        <authorList>
            <person name="Liu H."/>
        </authorList>
    </citation>
    <scope>NUCLEOTIDE SEQUENCE</scope>
    <source>
        <strain evidence="10">PRFRI_2022a</strain>
        <tissue evidence="10">Muscle</tissue>
    </source>
</reference>
<feature type="domain" description="PH" evidence="9">
    <location>
        <begin position="498"/>
        <end position="594"/>
    </location>
</feature>
<feature type="coiled-coil region" evidence="7">
    <location>
        <begin position="2094"/>
        <end position="2219"/>
    </location>
</feature>
<dbReference type="Pfam" id="PF00169">
    <property type="entry name" value="PH"/>
    <property type="match status" value="2"/>
</dbReference>
<dbReference type="Gene3D" id="2.30.29.30">
    <property type="entry name" value="Pleckstrin-homology domain (PH domain)/Phosphotyrosine-binding domain (PTB)"/>
    <property type="match status" value="2"/>
</dbReference>
<dbReference type="GO" id="GO:0015629">
    <property type="term" value="C:actin cytoskeleton"/>
    <property type="evidence" value="ECO:0007669"/>
    <property type="project" value="UniProtKB-ARBA"/>
</dbReference>
<feature type="compositionally biased region" description="Low complexity" evidence="8">
    <location>
        <begin position="311"/>
        <end position="327"/>
    </location>
</feature>
<feature type="compositionally biased region" description="Low complexity" evidence="8">
    <location>
        <begin position="430"/>
        <end position="444"/>
    </location>
</feature>
<keyword evidence="6" id="KW-0206">Cytoskeleton</keyword>
<feature type="compositionally biased region" description="Low complexity" evidence="8">
    <location>
        <begin position="675"/>
        <end position="695"/>
    </location>
</feature>
<evidence type="ECO:0000313" key="10">
    <source>
        <dbReference type="EMBL" id="KAK2854432.1"/>
    </source>
</evidence>
<evidence type="ECO:0000256" key="3">
    <source>
        <dbReference type="ARBA" id="ARBA00022553"/>
    </source>
</evidence>
<keyword evidence="11" id="KW-1185">Reference proteome</keyword>